<dbReference type="Pfam" id="PF00041">
    <property type="entry name" value="fn3"/>
    <property type="match status" value="3"/>
</dbReference>
<feature type="region of interest" description="Disordered" evidence="2">
    <location>
        <begin position="192"/>
        <end position="215"/>
    </location>
</feature>
<dbReference type="PANTHER" id="PTHR14340:SF11">
    <property type="entry name" value="IG-LIKE DOMAIN-CONTAINING PROTEIN"/>
    <property type="match status" value="1"/>
</dbReference>
<dbReference type="Gene3D" id="2.60.40.10">
    <property type="entry name" value="Immunoglobulins"/>
    <property type="match status" value="4"/>
</dbReference>
<protein>
    <submittedName>
        <fullName evidence="4">Minor tail protein</fullName>
    </submittedName>
</protein>
<feature type="domain" description="Fibronectin type-III" evidence="3">
    <location>
        <begin position="386"/>
        <end position="480"/>
    </location>
</feature>
<dbReference type="InterPro" id="IPR013783">
    <property type="entry name" value="Ig-like_fold"/>
</dbReference>
<feature type="domain" description="Fibronectin type-III" evidence="3">
    <location>
        <begin position="110"/>
        <end position="203"/>
    </location>
</feature>
<evidence type="ECO:0000259" key="3">
    <source>
        <dbReference type="PROSITE" id="PS50853"/>
    </source>
</evidence>
<proteinExistence type="predicted"/>
<dbReference type="InterPro" id="IPR003961">
    <property type="entry name" value="FN3_dom"/>
</dbReference>
<feature type="domain" description="Fibronectin type-III" evidence="3">
    <location>
        <begin position="482"/>
        <end position="572"/>
    </location>
</feature>
<dbReference type="PROSITE" id="PS50853">
    <property type="entry name" value="FN3"/>
    <property type="match status" value="4"/>
</dbReference>
<dbReference type="InterPro" id="IPR036116">
    <property type="entry name" value="FN3_sf"/>
</dbReference>
<dbReference type="CDD" id="cd00063">
    <property type="entry name" value="FN3"/>
    <property type="match status" value="4"/>
</dbReference>
<accession>A0AAU8EHA5</accession>
<dbReference type="SUPFAM" id="SSF49265">
    <property type="entry name" value="Fibronectin type III"/>
    <property type="match status" value="2"/>
</dbReference>
<name>A0AAU8EHA5_9CAUD</name>
<feature type="region of interest" description="Disordered" evidence="2">
    <location>
        <begin position="291"/>
        <end position="312"/>
    </location>
</feature>
<evidence type="ECO:0000256" key="1">
    <source>
        <dbReference type="ARBA" id="ARBA00023319"/>
    </source>
</evidence>
<reference evidence="4" key="1">
    <citation type="submission" date="2024-06" db="EMBL/GenBank/DDBJ databases">
        <authorList>
            <person name="Logan R."/>
            <person name="Biratu M.A."/>
            <person name="Chestnut P.R."/>
            <person name="Colombo E.M."/>
            <person name="Cuello R.A."/>
            <person name="Duno H.C."/>
            <person name="Karki J."/>
            <person name="Magloire W.D."/>
            <person name="Pozar I.R."/>
            <person name="Rearick M.C."/>
            <person name="Reed J.M."/>
            <person name="Waterman M.J.F."/>
        </authorList>
    </citation>
    <scope>NUCLEOTIDE SEQUENCE</scope>
</reference>
<keyword evidence="1" id="KW-0393">Immunoglobulin domain</keyword>
<feature type="compositionally biased region" description="Low complexity" evidence="2">
    <location>
        <begin position="200"/>
        <end position="213"/>
    </location>
</feature>
<feature type="domain" description="Fibronectin type-III" evidence="3">
    <location>
        <begin position="206"/>
        <end position="300"/>
    </location>
</feature>
<sequence length="975" mass="102357">MVRIAEARIGATGTMWIDDDGVNIRYGLDQSDSSTNIQSPGKDWALTLNGVNNSGKFTWPAGGGSRTIAGPGVANGSQTVMFSIGDTDTRGFGTGGTIYGTVNRARVPNAPTPATFSNVTNNSMRVAWTLAGDGGSPYDQILLRRSTDPNFGSYVDFPLAANATAYNATGLASNTLYYWRVFAHNAVGFSPPSGTTSQRTASAPAAPGTPSASNITPSSMTLSWTLPADGGMPLNQILLRRSLTADFASFTDFPLAANATSYNATGLAPGTGYHWRVYARNVVGYGPASGTRSASTTGAPAPGFSITRTDTTSQASLTVPSGTTGFSNFSLQRRIVNSSSVATTDSPTSPINTTGLSPTTRYEWRASAVFGGYRSPWTDWLSTPAAPSTPSVSDVTPVSMRVSWTKPFDYGGRLITQMVLRYAPASNPSAYTDVVLGPNTTSATIGDLTPGTAYQWSVLARNSVGLSVPSAVRTQSTLPAGAPGLTVTAATSGVSSSAAITPPGGASGFTKFTLQRRRAGTTAPVATLESATSPIVSSNLNPGTRYEYRASAWYGEYQSPWTNWVGVTQPNPNTDPGTYFDGSTVNTPVTAYNWTSTAGLSTTQATAVVPTGWRTFAQSATTSGGTGAVFRALGGYAGAYSARAQFFTDATAAGFTFGTGDSLASLADVGENVEYVGSIRAWPSRSQRLRAVILWWTETGAFISSSFGVAEVVETGAWRRLTVTATSPIGARKSGMAVQDATGTGWLVWKGGEWLQLDAAMISAQSLYPYFDGSTADTAQFSYEWVGPTGASASLRREVEQADLDPLLDPDCPVVPVAPEAPNIITSCIDDIGTWRRYWAAIPEEEVFDWLDVVPTLTITTATAAARQVRIRFYQNPDNLAPQEAMGLPFESEQVITYIPPRTVITLDGVSESVWASVDGAAEASADHLLVGTGGVPASWPVLSCGSAYLVSFDVPLDAPDGNVVIGAALTMRMM</sequence>
<dbReference type="SMART" id="SM00060">
    <property type="entry name" value="FN3"/>
    <property type="match status" value="5"/>
</dbReference>
<dbReference type="EMBL" id="PP946909">
    <property type="protein sequence ID" value="XCG97254.1"/>
    <property type="molecule type" value="Genomic_DNA"/>
</dbReference>
<organism evidence="4">
    <name type="scientific">Microbacterium phage Judebell</name>
    <dbReference type="NCBI Taxonomy" id="3230835"/>
    <lineage>
        <taxon>Viruses</taxon>
        <taxon>Duplodnaviria</taxon>
        <taxon>Heunggongvirae</taxon>
        <taxon>Uroviricota</taxon>
        <taxon>Caudoviricetes</taxon>
        <taxon>Squashvirus</taxon>
    </lineage>
</organism>
<dbReference type="PANTHER" id="PTHR14340">
    <property type="entry name" value="MICROFIBRIL-ASSOCIATED GLYCOPROTEIN 3"/>
    <property type="match status" value="1"/>
</dbReference>
<evidence type="ECO:0000313" key="4">
    <source>
        <dbReference type="EMBL" id="XCG97254.1"/>
    </source>
</evidence>
<evidence type="ECO:0000256" key="2">
    <source>
        <dbReference type="SAM" id="MobiDB-lite"/>
    </source>
</evidence>